<accession>A0A7W7HMQ9</accession>
<dbReference type="Proteomes" id="UP000631312">
    <property type="component" value="Unassembled WGS sequence"/>
</dbReference>
<dbReference type="EMBL" id="BOMP01000010">
    <property type="protein sequence ID" value="GIE37846.1"/>
    <property type="molecule type" value="Genomic_DNA"/>
</dbReference>
<proteinExistence type="predicted"/>
<reference evidence="3 4" key="1">
    <citation type="submission" date="2020-08" db="EMBL/GenBank/DDBJ databases">
        <title>Sequencing the genomes of 1000 actinobacteria strains.</title>
        <authorList>
            <person name="Klenk H.-P."/>
        </authorList>
    </citation>
    <scope>NUCLEOTIDE SEQUENCE [LARGE SCALE GENOMIC DNA]</scope>
    <source>
        <strain evidence="3 4">DSM 43150</strain>
    </source>
</reference>
<dbReference type="EMBL" id="JACHNC010000001">
    <property type="protein sequence ID" value="MBB4753311.1"/>
    <property type="molecule type" value="Genomic_DNA"/>
</dbReference>
<name>A0A7W7HMQ9_9ACTN</name>
<evidence type="ECO:0000313" key="5">
    <source>
        <dbReference type="Proteomes" id="UP000631312"/>
    </source>
</evidence>
<comment type="caution">
    <text evidence="3">The sequence shown here is derived from an EMBL/GenBank/DDBJ whole genome shotgun (WGS) entry which is preliminary data.</text>
</comment>
<feature type="compositionally biased region" description="Basic and acidic residues" evidence="1">
    <location>
        <begin position="1"/>
        <end position="11"/>
    </location>
</feature>
<evidence type="ECO:0000313" key="2">
    <source>
        <dbReference type="EMBL" id="GIE37846.1"/>
    </source>
</evidence>
<dbReference type="AlphaFoldDB" id="A0A7W7HMQ9"/>
<sequence>MSAFQRGDRVTVRPPYDSPHVECTPHMVIAGECPPPDRHGDTGYQVTASTMRHVDGRQMLFGPYPPEQLVAGWDERVARLR</sequence>
<dbReference type="RefSeq" id="WP_188125027.1">
    <property type="nucleotide sequence ID" value="NZ_BOMP01000010.1"/>
</dbReference>
<dbReference type="Proteomes" id="UP000590511">
    <property type="component" value="Unassembled WGS sequence"/>
</dbReference>
<evidence type="ECO:0000313" key="4">
    <source>
        <dbReference type="Proteomes" id="UP000590511"/>
    </source>
</evidence>
<protein>
    <submittedName>
        <fullName evidence="3">Uncharacterized protein</fullName>
    </submittedName>
</protein>
<feature type="region of interest" description="Disordered" evidence="1">
    <location>
        <begin position="1"/>
        <end position="20"/>
    </location>
</feature>
<reference evidence="2 5" key="2">
    <citation type="submission" date="2021-01" db="EMBL/GenBank/DDBJ databases">
        <title>Whole genome shotgun sequence of Actinoplanes lobatus NBRC 12513.</title>
        <authorList>
            <person name="Komaki H."/>
            <person name="Tamura T."/>
        </authorList>
    </citation>
    <scope>NUCLEOTIDE SEQUENCE [LARGE SCALE GENOMIC DNA]</scope>
    <source>
        <strain evidence="2 5">NBRC 12513</strain>
    </source>
</reference>
<keyword evidence="5" id="KW-1185">Reference proteome</keyword>
<evidence type="ECO:0000256" key="1">
    <source>
        <dbReference type="SAM" id="MobiDB-lite"/>
    </source>
</evidence>
<gene>
    <name evidence="2" type="ORF">Alo02nite_07440</name>
    <name evidence="3" type="ORF">BJ964_007472</name>
</gene>
<organism evidence="3 4">
    <name type="scientific">Actinoplanes lobatus</name>
    <dbReference type="NCBI Taxonomy" id="113568"/>
    <lineage>
        <taxon>Bacteria</taxon>
        <taxon>Bacillati</taxon>
        <taxon>Actinomycetota</taxon>
        <taxon>Actinomycetes</taxon>
        <taxon>Micromonosporales</taxon>
        <taxon>Micromonosporaceae</taxon>
        <taxon>Actinoplanes</taxon>
    </lineage>
</organism>
<evidence type="ECO:0000313" key="3">
    <source>
        <dbReference type="EMBL" id="MBB4753311.1"/>
    </source>
</evidence>